<keyword evidence="6" id="KW-0325">Glycoprotein</keyword>
<evidence type="ECO:0000256" key="5">
    <source>
        <dbReference type="ARBA" id="ARBA00023136"/>
    </source>
</evidence>
<dbReference type="Proteomes" id="UP000717328">
    <property type="component" value="Unassembled WGS sequence"/>
</dbReference>
<evidence type="ECO:0000256" key="6">
    <source>
        <dbReference type="ARBA" id="ARBA00023180"/>
    </source>
</evidence>
<comment type="subcellular location">
    <subcellularLocation>
        <location evidence="1">Cell membrane</location>
        <topology evidence="1">Lipid-anchor</topology>
        <topology evidence="1">GPI-anchor</topology>
    </subcellularLocation>
</comment>
<gene>
    <name evidence="10" type="ORF">H0H81_012265</name>
</gene>
<evidence type="ECO:0000256" key="1">
    <source>
        <dbReference type="ARBA" id="ARBA00004609"/>
    </source>
</evidence>
<protein>
    <recommendedName>
        <fullName evidence="9">Copper acquisition factor BIM1-like domain-containing protein</fullName>
    </recommendedName>
</protein>
<feature type="domain" description="Copper acquisition factor BIM1-like" evidence="9">
    <location>
        <begin position="17"/>
        <end position="160"/>
    </location>
</feature>
<evidence type="ECO:0000313" key="11">
    <source>
        <dbReference type="Proteomes" id="UP000717328"/>
    </source>
</evidence>
<organism evidence="10 11">
    <name type="scientific">Sphagnurus paluster</name>
    <dbReference type="NCBI Taxonomy" id="117069"/>
    <lineage>
        <taxon>Eukaryota</taxon>
        <taxon>Fungi</taxon>
        <taxon>Dikarya</taxon>
        <taxon>Basidiomycota</taxon>
        <taxon>Agaricomycotina</taxon>
        <taxon>Agaricomycetes</taxon>
        <taxon>Agaricomycetidae</taxon>
        <taxon>Agaricales</taxon>
        <taxon>Tricholomatineae</taxon>
        <taxon>Lyophyllaceae</taxon>
        <taxon>Sphagnurus</taxon>
    </lineage>
</organism>
<keyword evidence="4 8" id="KW-0732">Signal</keyword>
<dbReference type="CDD" id="cd21176">
    <property type="entry name" value="LPMO_auxiliary-like"/>
    <property type="match status" value="1"/>
</dbReference>
<evidence type="ECO:0000256" key="2">
    <source>
        <dbReference type="ARBA" id="ARBA00022475"/>
    </source>
</evidence>
<evidence type="ECO:0000256" key="7">
    <source>
        <dbReference type="ARBA" id="ARBA00023288"/>
    </source>
</evidence>
<comment type="caution">
    <text evidence="10">The sequence shown here is derived from an EMBL/GenBank/DDBJ whole genome shotgun (WGS) entry which is preliminary data.</text>
</comment>
<dbReference type="OrthoDB" id="2146436at2759"/>
<evidence type="ECO:0000313" key="10">
    <source>
        <dbReference type="EMBL" id="KAG5650441.1"/>
    </source>
</evidence>
<evidence type="ECO:0000259" key="9">
    <source>
        <dbReference type="Pfam" id="PF20238"/>
    </source>
</evidence>
<dbReference type="GO" id="GO:0005886">
    <property type="term" value="C:plasma membrane"/>
    <property type="evidence" value="ECO:0007669"/>
    <property type="project" value="UniProtKB-SubCell"/>
</dbReference>
<dbReference type="AlphaFoldDB" id="A0A9P7KFL6"/>
<keyword evidence="11" id="KW-1185">Reference proteome</keyword>
<reference evidence="10" key="1">
    <citation type="submission" date="2021-02" db="EMBL/GenBank/DDBJ databases">
        <authorList>
            <person name="Nieuwenhuis M."/>
            <person name="Van De Peppel L.J.J."/>
        </authorList>
    </citation>
    <scope>NUCLEOTIDE SEQUENCE</scope>
    <source>
        <strain evidence="10">D49</strain>
    </source>
</reference>
<feature type="signal peptide" evidence="8">
    <location>
        <begin position="1"/>
        <end position="18"/>
    </location>
</feature>
<keyword evidence="3" id="KW-0336">GPI-anchor</keyword>
<evidence type="ECO:0000256" key="8">
    <source>
        <dbReference type="SAM" id="SignalP"/>
    </source>
</evidence>
<dbReference type="EMBL" id="JABCKI010000450">
    <property type="protein sequence ID" value="KAG5650441.1"/>
    <property type="molecule type" value="Genomic_DNA"/>
</dbReference>
<reference evidence="10" key="2">
    <citation type="submission" date="2021-10" db="EMBL/GenBank/DDBJ databases">
        <title>Phylogenomics reveals ancestral predisposition of the termite-cultivated fungus Termitomyces towards a domesticated lifestyle.</title>
        <authorList>
            <person name="Auxier B."/>
            <person name="Grum-Grzhimaylo A."/>
            <person name="Cardenas M.E."/>
            <person name="Lodge J.D."/>
            <person name="Laessoe T."/>
            <person name="Pedersen O."/>
            <person name="Smith M.E."/>
            <person name="Kuyper T.W."/>
            <person name="Franco-Molano E.A."/>
            <person name="Baroni T.J."/>
            <person name="Aanen D.K."/>
        </authorList>
    </citation>
    <scope>NUCLEOTIDE SEQUENCE</scope>
    <source>
        <strain evidence="10">D49</strain>
    </source>
</reference>
<keyword evidence="7" id="KW-0449">Lipoprotein</keyword>
<keyword evidence="2" id="KW-1003">Cell membrane</keyword>
<evidence type="ECO:0000256" key="3">
    <source>
        <dbReference type="ARBA" id="ARBA00022622"/>
    </source>
</evidence>
<name>A0A9P7KFL6_9AGAR</name>
<accession>A0A9P7KFL6</accession>
<keyword evidence="5" id="KW-0472">Membrane</keyword>
<sequence length="208" mass="21903">MQRYLALLMLALAAVVNAHFQLQYPPPRGVFVEDNEPTFCDGYNTPASNRSIFPLTGGFFTMNSEHPQWTAGVIIATTQDPTSFNNFTQAKPFFQETGEGIFCIPLNFADNSNTTSLQDGQNITIQIVFDGGDGNLYQCADLTLSSSFTIPSNVTCSNATASSTTGSTGTSTGAPASTTSKSAALGKTVSAAITGLVFSICGVAMMAF</sequence>
<proteinExistence type="predicted"/>
<dbReference type="PANTHER" id="PTHR34992">
    <property type="entry name" value="HYPHAL ANASTAMOSIS-7 PROTEIN"/>
    <property type="match status" value="1"/>
</dbReference>
<dbReference type="Pfam" id="PF20238">
    <property type="entry name" value="BIM1-like_dom"/>
    <property type="match status" value="1"/>
</dbReference>
<dbReference type="GO" id="GO:0098552">
    <property type="term" value="C:side of membrane"/>
    <property type="evidence" value="ECO:0007669"/>
    <property type="project" value="UniProtKB-KW"/>
</dbReference>
<evidence type="ECO:0000256" key="4">
    <source>
        <dbReference type="ARBA" id="ARBA00022729"/>
    </source>
</evidence>
<feature type="chain" id="PRO_5040456559" description="Copper acquisition factor BIM1-like domain-containing protein" evidence="8">
    <location>
        <begin position="19"/>
        <end position="208"/>
    </location>
</feature>
<dbReference type="InterPro" id="IPR046936">
    <property type="entry name" value="BIM1-like"/>
</dbReference>
<dbReference type="InterPro" id="IPR046530">
    <property type="entry name" value="BIM1-like_dom"/>
</dbReference>